<dbReference type="RefSeq" id="WP_194107068.1">
    <property type="nucleotide sequence ID" value="NZ_JADFFM010000002.1"/>
</dbReference>
<organism evidence="2 3">
    <name type="scientific">Mucilaginibacter boryungensis</name>
    <dbReference type="NCBI Taxonomy" id="768480"/>
    <lineage>
        <taxon>Bacteria</taxon>
        <taxon>Pseudomonadati</taxon>
        <taxon>Bacteroidota</taxon>
        <taxon>Sphingobacteriia</taxon>
        <taxon>Sphingobacteriales</taxon>
        <taxon>Sphingobacteriaceae</taxon>
        <taxon>Mucilaginibacter</taxon>
    </lineage>
</organism>
<reference evidence="2 3" key="1">
    <citation type="submission" date="2020-10" db="EMBL/GenBank/DDBJ databases">
        <title>Mucilaginibacter mali sp. nov., isolated from rhizosphere soil of apple orchard.</title>
        <authorList>
            <person name="Lee J.-S."/>
            <person name="Kim H.S."/>
            <person name="Kim J.-S."/>
        </authorList>
    </citation>
    <scope>NUCLEOTIDE SEQUENCE [LARGE SCALE GENOMIC DNA]</scope>
    <source>
        <strain evidence="2 3">KCTC 23157</strain>
    </source>
</reference>
<name>A0ABR9XJP5_9SPHI</name>
<dbReference type="EMBL" id="JADFFM010000002">
    <property type="protein sequence ID" value="MBE9667611.1"/>
    <property type="molecule type" value="Genomic_DNA"/>
</dbReference>
<gene>
    <name evidence="2" type="ORF">IRJ18_14650</name>
</gene>
<dbReference type="PROSITE" id="PS51318">
    <property type="entry name" value="TAT"/>
    <property type="match status" value="1"/>
</dbReference>
<dbReference type="PANTHER" id="PTHR43818:SF9">
    <property type="entry name" value="HYPOTHETICAL OXIDOREDUCTASE"/>
    <property type="match status" value="1"/>
</dbReference>
<feature type="domain" description="Gfo/Idh/MocA-like oxidoreductase N-terminal" evidence="1">
    <location>
        <begin position="41"/>
        <end position="171"/>
    </location>
</feature>
<dbReference type="Pfam" id="PF01408">
    <property type="entry name" value="GFO_IDH_MocA"/>
    <property type="match status" value="1"/>
</dbReference>
<evidence type="ECO:0000313" key="3">
    <source>
        <dbReference type="Proteomes" id="UP000632774"/>
    </source>
</evidence>
<protein>
    <submittedName>
        <fullName evidence="2">Gfo/Idh/MocA family oxidoreductase</fullName>
    </submittedName>
</protein>
<accession>A0ABR9XJP5</accession>
<dbReference type="InterPro" id="IPR006311">
    <property type="entry name" value="TAT_signal"/>
</dbReference>
<dbReference type="Gene3D" id="3.40.50.720">
    <property type="entry name" value="NAD(P)-binding Rossmann-like Domain"/>
    <property type="match status" value="1"/>
</dbReference>
<dbReference type="InterPro" id="IPR036291">
    <property type="entry name" value="NAD(P)-bd_dom_sf"/>
</dbReference>
<sequence>MNQDHSRRNFIRNAAIAGIGVTLANQAPFYSYAKNKLSDNLRIGIIGLDTSHSVAFVQALNKDKANAEYMGYKVVAAYPQGSRDIQTSVERIPGYTTEVKKLGVEIVGSIKDLLKKVDVVMLETNDGRLHLEQATEVLKSGKRLFIDKPIAASLADAIAIFEVAKKYNVPIFSSSSLRFTAGAQAVVAGSVGKVLGADAYSPEKFEKTHPDLFWYGIHGVETLFTVMGTGCKTVSRFTTPGADVVVGIWEGERIGTFRGLHDGKQQYGGTVFGDKGVTTLGAYGGYDPLLIKVLEFFKTGIPPVTEKETLEICAFMEAADESKKNNGAPISMDDMYKRAKAIRK</sequence>
<dbReference type="InterPro" id="IPR000683">
    <property type="entry name" value="Gfo/Idh/MocA-like_OxRdtase_N"/>
</dbReference>
<dbReference type="InterPro" id="IPR050463">
    <property type="entry name" value="Gfo/Idh/MocA_oxidrdct_glycsds"/>
</dbReference>
<evidence type="ECO:0000259" key="1">
    <source>
        <dbReference type="Pfam" id="PF01408"/>
    </source>
</evidence>
<dbReference type="PANTHER" id="PTHR43818">
    <property type="entry name" value="BCDNA.GH03377"/>
    <property type="match status" value="1"/>
</dbReference>
<evidence type="ECO:0000313" key="2">
    <source>
        <dbReference type="EMBL" id="MBE9667611.1"/>
    </source>
</evidence>
<comment type="caution">
    <text evidence="2">The sequence shown here is derived from an EMBL/GenBank/DDBJ whole genome shotgun (WGS) entry which is preliminary data.</text>
</comment>
<dbReference type="SUPFAM" id="SSF51735">
    <property type="entry name" value="NAD(P)-binding Rossmann-fold domains"/>
    <property type="match status" value="1"/>
</dbReference>
<proteinExistence type="predicted"/>
<keyword evidence="3" id="KW-1185">Reference proteome</keyword>
<dbReference type="Proteomes" id="UP000632774">
    <property type="component" value="Unassembled WGS sequence"/>
</dbReference>